<dbReference type="EMBL" id="JBHUNP010000001">
    <property type="protein sequence ID" value="MFD2648053.1"/>
    <property type="molecule type" value="Genomic_DNA"/>
</dbReference>
<sequence length="161" mass="17705">MRYLLVLALLALATAVDAREPEQAINRAIDLFQRARPHLAAHLHGVEIERYRAALSLGEGVTLVTDSDPADRCGQFAAYTLLPAENGVVRLVFCPRFFSDGNDELRALTVLHEMVHVVAGPDECRAMAFAAAIEQHATGRFTPVEAYWRANRCDTSGFSLP</sequence>
<gene>
    <name evidence="2" type="ORF">ACFSX5_09645</name>
</gene>
<evidence type="ECO:0008006" key="4">
    <source>
        <dbReference type="Google" id="ProtNLM"/>
    </source>
</evidence>
<feature type="chain" id="PRO_5046008779" description="Lysine-specific metallo-endopeptidase domain-containing protein" evidence="1">
    <location>
        <begin position="19"/>
        <end position="161"/>
    </location>
</feature>
<feature type="signal peptide" evidence="1">
    <location>
        <begin position="1"/>
        <end position="18"/>
    </location>
</feature>
<keyword evidence="1" id="KW-0732">Signal</keyword>
<dbReference type="InterPro" id="IPR024079">
    <property type="entry name" value="MetalloPept_cat_dom_sf"/>
</dbReference>
<comment type="caution">
    <text evidence="2">The sequence shown here is derived from an EMBL/GenBank/DDBJ whole genome shotgun (WGS) entry which is preliminary data.</text>
</comment>
<dbReference type="SUPFAM" id="SSF55486">
    <property type="entry name" value="Metalloproteases ('zincins'), catalytic domain"/>
    <property type="match status" value="1"/>
</dbReference>
<dbReference type="Proteomes" id="UP001597521">
    <property type="component" value="Unassembled WGS sequence"/>
</dbReference>
<proteinExistence type="predicted"/>
<organism evidence="2 3">
    <name type="scientific">Devosia albogilva</name>
    <dbReference type="NCBI Taxonomy" id="429726"/>
    <lineage>
        <taxon>Bacteria</taxon>
        <taxon>Pseudomonadati</taxon>
        <taxon>Pseudomonadota</taxon>
        <taxon>Alphaproteobacteria</taxon>
        <taxon>Hyphomicrobiales</taxon>
        <taxon>Devosiaceae</taxon>
        <taxon>Devosia</taxon>
    </lineage>
</organism>
<dbReference type="Gene3D" id="3.40.390.10">
    <property type="entry name" value="Collagenase (Catalytic Domain)"/>
    <property type="match status" value="1"/>
</dbReference>
<evidence type="ECO:0000313" key="2">
    <source>
        <dbReference type="EMBL" id="MFD2648053.1"/>
    </source>
</evidence>
<accession>A0ABW5QK37</accession>
<protein>
    <recommendedName>
        <fullName evidence="4">Lysine-specific metallo-endopeptidase domain-containing protein</fullName>
    </recommendedName>
</protein>
<name>A0ABW5QK37_9HYPH</name>
<keyword evidence="3" id="KW-1185">Reference proteome</keyword>
<evidence type="ECO:0000256" key="1">
    <source>
        <dbReference type="SAM" id="SignalP"/>
    </source>
</evidence>
<dbReference type="RefSeq" id="WP_386833122.1">
    <property type="nucleotide sequence ID" value="NZ_JBHUNP010000001.1"/>
</dbReference>
<reference evidence="3" key="1">
    <citation type="journal article" date="2019" name="Int. J. Syst. Evol. Microbiol.">
        <title>The Global Catalogue of Microorganisms (GCM) 10K type strain sequencing project: providing services to taxonomists for standard genome sequencing and annotation.</title>
        <authorList>
            <consortium name="The Broad Institute Genomics Platform"/>
            <consortium name="The Broad Institute Genome Sequencing Center for Infectious Disease"/>
            <person name="Wu L."/>
            <person name="Ma J."/>
        </authorList>
    </citation>
    <scope>NUCLEOTIDE SEQUENCE [LARGE SCALE GENOMIC DNA]</scope>
    <source>
        <strain evidence="3">CCM 7427</strain>
    </source>
</reference>
<evidence type="ECO:0000313" key="3">
    <source>
        <dbReference type="Proteomes" id="UP001597521"/>
    </source>
</evidence>